<feature type="transmembrane region" description="Helical" evidence="1">
    <location>
        <begin position="125"/>
        <end position="147"/>
    </location>
</feature>
<feature type="transmembrane region" description="Helical" evidence="1">
    <location>
        <begin position="370"/>
        <end position="390"/>
    </location>
</feature>
<feature type="transmembrane region" description="Helical" evidence="1">
    <location>
        <begin position="75"/>
        <end position="95"/>
    </location>
</feature>
<dbReference type="Proteomes" id="UP000182400">
    <property type="component" value="Unassembled WGS sequence"/>
</dbReference>
<accession>A0A1I5PGE1</accession>
<evidence type="ECO:0008006" key="4">
    <source>
        <dbReference type="Google" id="ProtNLM"/>
    </source>
</evidence>
<feature type="transmembrane region" description="Helical" evidence="1">
    <location>
        <begin position="17"/>
        <end position="34"/>
    </location>
</feature>
<dbReference type="AlphaFoldDB" id="A0A1I5PGE1"/>
<evidence type="ECO:0000313" key="2">
    <source>
        <dbReference type="EMBL" id="SFP33192.1"/>
    </source>
</evidence>
<feature type="transmembrane region" description="Helical" evidence="1">
    <location>
        <begin position="101"/>
        <end position="118"/>
    </location>
</feature>
<proteinExistence type="predicted"/>
<feature type="transmembrane region" description="Helical" evidence="1">
    <location>
        <begin position="159"/>
        <end position="179"/>
    </location>
</feature>
<evidence type="ECO:0000256" key="1">
    <source>
        <dbReference type="SAM" id="Phobius"/>
    </source>
</evidence>
<dbReference type="EMBL" id="FOWP01000009">
    <property type="protein sequence ID" value="SFP33192.1"/>
    <property type="molecule type" value="Genomic_DNA"/>
</dbReference>
<sequence>MVDRVGGFFKVFDSRQVVFLSALLVLCNYYYFYFLDFYQGVADVGVGFSILKLFGVFLGAVSLLRVTLRDGKKELWYVTIFFLIAFILFFLKGVLLGFSGLMFLNAFLCMVPFLVFRLKGGRERVVFFFECCLYVLIFQIILDQLIYWSGNSLWENKAFVGGLGNPSSFGLLCNVLLCYVLFERRAAFSSTLFAFVLAYGVCRSNSLLALISLGVVLGFYFFEYRSLRRFAFVLAVFSFSVYLGGQAHLFYKFDSLVDLAFEEVGSVVEEDVGGSVSISTRVHIHYEYLDNLLSRPVEAIFYGFTNKAYMAYDSQLLTYLSSFGLLVSLLFFLSFSAVLFHCFSSGSSYFVFVALFIFGLTFLTNRILDYYPMPIFFALLVVLASDDFSCGRRRFLSGRRSFPYFFTKSERLPS</sequence>
<dbReference type="OrthoDB" id="7063903at2"/>
<feature type="transmembrane region" description="Helical" evidence="1">
    <location>
        <begin position="230"/>
        <end position="251"/>
    </location>
</feature>
<feature type="transmembrane region" description="Helical" evidence="1">
    <location>
        <begin position="347"/>
        <end position="364"/>
    </location>
</feature>
<gene>
    <name evidence="2" type="ORF">SAMN05216601_10973</name>
</gene>
<feature type="transmembrane region" description="Helical" evidence="1">
    <location>
        <begin position="316"/>
        <end position="340"/>
    </location>
</feature>
<dbReference type="RefSeq" id="WP_139220753.1">
    <property type="nucleotide sequence ID" value="NZ_FOWP01000009.1"/>
</dbReference>
<dbReference type="STRING" id="658457.SAMN05216601_10973"/>
<feature type="transmembrane region" description="Helical" evidence="1">
    <location>
        <begin position="46"/>
        <end position="68"/>
    </location>
</feature>
<evidence type="ECO:0000313" key="3">
    <source>
        <dbReference type="Proteomes" id="UP000182400"/>
    </source>
</evidence>
<keyword evidence="1" id="KW-0812">Transmembrane</keyword>
<feature type="transmembrane region" description="Helical" evidence="1">
    <location>
        <begin position="186"/>
        <end position="201"/>
    </location>
</feature>
<keyword evidence="1" id="KW-1133">Transmembrane helix</keyword>
<reference evidence="2 3" key="1">
    <citation type="submission" date="2016-10" db="EMBL/GenBank/DDBJ databases">
        <authorList>
            <person name="de Groot N.N."/>
        </authorList>
    </citation>
    <scope>NUCLEOTIDE SEQUENCE [LARGE SCALE GENOMIC DNA]</scope>
    <source>
        <strain evidence="2 3">CCUG 59231</strain>
    </source>
</reference>
<protein>
    <recommendedName>
        <fullName evidence="4">O-Antigen ligase</fullName>
    </recommendedName>
</protein>
<name>A0A1I5PGE1_9GAMM</name>
<organism evidence="2 3">
    <name type="scientific">Ectopseudomonas composti</name>
    <dbReference type="NCBI Taxonomy" id="658457"/>
    <lineage>
        <taxon>Bacteria</taxon>
        <taxon>Pseudomonadati</taxon>
        <taxon>Pseudomonadota</taxon>
        <taxon>Gammaproteobacteria</taxon>
        <taxon>Pseudomonadales</taxon>
        <taxon>Pseudomonadaceae</taxon>
        <taxon>Ectopseudomonas</taxon>
    </lineage>
</organism>
<keyword evidence="1" id="KW-0472">Membrane</keyword>
<feature type="transmembrane region" description="Helical" evidence="1">
    <location>
        <begin position="207"/>
        <end position="223"/>
    </location>
</feature>